<evidence type="ECO:0000256" key="4">
    <source>
        <dbReference type="ARBA" id="ARBA00022679"/>
    </source>
</evidence>
<reference evidence="7" key="2">
    <citation type="submission" date="2025-08" db="UniProtKB">
        <authorList>
            <consortium name="Ensembl"/>
        </authorList>
    </citation>
    <scope>IDENTIFICATION</scope>
</reference>
<dbReference type="HOGENOM" id="CLU_084946_0_0_1"/>
<dbReference type="GeneTree" id="ENSGT00390000012556"/>
<keyword evidence="5" id="KW-0862">Zinc</keyword>
<dbReference type="PROSITE" id="PS50158">
    <property type="entry name" value="ZF_CCHC"/>
    <property type="match status" value="1"/>
</dbReference>
<evidence type="ECO:0000256" key="1">
    <source>
        <dbReference type="ARBA" id="ARBA00004496"/>
    </source>
</evidence>
<keyword evidence="4" id="KW-0808">Transferase</keyword>
<comment type="subcellular location">
    <subcellularLocation>
        <location evidence="1">Cytoplasm</location>
    </subcellularLocation>
</comment>
<evidence type="ECO:0000256" key="3">
    <source>
        <dbReference type="ARBA" id="ARBA00022603"/>
    </source>
</evidence>
<dbReference type="PANTHER" id="PTHR13493">
    <property type="entry name" value="ZINC FINGER CCHC DOMAIN-CONTAINING"/>
    <property type="match status" value="1"/>
</dbReference>
<organism evidence="7 8">
    <name type="scientific">Ciona savignyi</name>
    <name type="common">Pacific transparent sea squirt</name>
    <dbReference type="NCBI Taxonomy" id="51511"/>
    <lineage>
        <taxon>Eukaryota</taxon>
        <taxon>Metazoa</taxon>
        <taxon>Chordata</taxon>
        <taxon>Tunicata</taxon>
        <taxon>Ascidiacea</taxon>
        <taxon>Phlebobranchia</taxon>
        <taxon>Cionidae</taxon>
        <taxon>Ciona</taxon>
    </lineage>
</organism>
<dbReference type="InterPro" id="IPR001878">
    <property type="entry name" value="Znf_CCHC"/>
</dbReference>
<dbReference type="InParanoid" id="H2Z4X4"/>
<dbReference type="InterPro" id="IPR041370">
    <property type="entry name" value="Mlase_EEF1AKMT1/ZCCHC4"/>
</dbReference>
<feature type="domain" description="CCHC-type" evidence="6">
    <location>
        <begin position="242"/>
        <end position="257"/>
    </location>
</feature>
<dbReference type="Proteomes" id="UP000007875">
    <property type="component" value="Unassembled WGS sequence"/>
</dbReference>
<evidence type="ECO:0000313" key="8">
    <source>
        <dbReference type="Proteomes" id="UP000007875"/>
    </source>
</evidence>
<evidence type="ECO:0000313" key="7">
    <source>
        <dbReference type="Ensembl" id="ENSCSAVP00000012636.1"/>
    </source>
</evidence>
<dbReference type="OMA" id="FYRYSQF"/>
<keyword evidence="3" id="KW-0489">Methyltransferase</keyword>
<accession>H2Z4X4</accession>
<sequence length="303" mass="35417">MPRLHEHTQSMHTGRIMSVLLDIDQRYEMFWTNKEFCRFNMFNRFFFNNESKSSFELFLKLSKKFENIAIVVDPPFGGLVDCVCETLKWISNEASRLFNITPHEHQLLTTIWLFPYFMENRITNQLPLSMLDYQVAYDNHKRYKDSHQARYQSPVRLFTNIPNPCVELPAPNYRCCAVCERYVMKANKHCKICKTCPSKDGRTYKHCSICQVCVKPGRKHCVACSSCQPPGHTCRTKWCDGCHICGKTTHRRKDCPQSVEQADALAKMEINVTTIEAHTSSTCDLVFKPRKRSFRNLPSHRKK</sequence>
<reference evidence="7" key="3">
    <citation type="submission" date="2025-09" db="UniProtKB">
        <authorList>
            <consortium name="Ensembl"/>
        </authorList>
    </citation>
    <scope>IDENTIFICATION</scope>
</reference>
<dbReference type="GO" id="GO:0003676">
    <property type="term" value="F:nucleic acid binding"/>
    <property type="evidence" value="ECO:0007669"/>
    <property type="project" value="InterPro"/>
</dbReference>
<dbReference type="PROSITE" id="PS50216">
    <property type="entry name" value="DHHC"/>
    <property type="match status" value="1"/>
</dbReference>
<dbReference type="AlphaFoldDB" id="H2Z4X4"/>
<dbReference type="PANTHER" id="PTHR13493:SF3">
    <property type="entry name" value="RRNA N6-ADENOSINE-METHYLTRANSFERASE ZCCHC4"/>
    <property type="match status" value="1"/>
</dbReference>
<name>H2Z4X4_CIOSA</name>
<proteinExistence type="predicted"/>
<dbReference type="Ensembl" id="ENSCSAVT00000012781.1">
    <property type="protein sequence ID" value="ENSCSAVP00000012636.1"/>
    <property type="gene ID" value="ENSCSAVG00000007419.1"/>
</dbReference>
<keyword evidence="5" id="KW-0479">Metal-binding</keyword>
<dbReference type="GO" id="GO:0005737">
    <property type="term" value="C:cytoplasm"/>
    <property type="evidence" value="ECO:0007669"/>
    <property type="project" value="UniProtKB-SubCell"/>
</dbReference>
<keyword evidence="5" id="KW-0863">Zinc-finger</keyword>
<dbReference type="Pfam" id="PF10237">
    <property type="entry name" value="N6-adenineMlase"/>
    <property type="match status" value="1"/>
</dbReference>
<evidence type="ECO:0000259" key="6">
    <source>
        <dbReference type="PROSITE" id="PS50158"/>
    </source>
</evidence>
<protein>
    <recommendedName>
        <fullName evidence="6">CCHC-type domain-containing protein</fullName>
    </recommendedName>
</protein>
<reference evidence="8" key="1">
    <citation type="submission" date="2003-08" db="EMBL/GenBank/DDBJ databases">
        <authorList>
            <person name="Birren B."/>
            <person name="Nusbaum C."/>
            <person name="Abebe A."/>
            <person name="Abouelleil A."/>
            <person name="Adekoya E."/>
            <person name="Ait-zahra M."/>
            <person name="Allen N."/>
            <person name="Allen T."/>
            <person name="An P."/>
            <person name="Anderson M."/>
            <person name="Anderson S."/>
            <person name="Arachchi H."/>
            <person name="Armbruster J."/>
            <person name="Bachantsang P."/>
            <person name="Baldwin J."/>
            <person name="Barry A."/>
            <person name="Bayul T."/>
            <person name="Blitshsteyn B."/>
            <person name="Bloom T."/>
            <person name="Blye J."/>
            <person name="Boguslavskiy L."/>
            <person name="Borowsky M."/>
            <person name="Boukhgalter B."/>
            <person name="Brunache A."/>
            <person name="Butler J."/>
            <person name="Calixte N."/>
            <person name="Calvo S."/>
            <person name="Camarata J."/>
            <person name="Campo K."/>
            <person name="Chang J."/>
            <person name="Cheshatsang Y."/>
            <person name="Citroen M."/>
            <person name="Collymore A."/>
            <person name="Considine T."/>
            <person name="Cook A."/>
            <person name="Cooke P."/>
            <person name="Corum B."/>
            <person name="Cuomo C."/>
            <person name="David R."/>
            <person name="Dawoe T."/>
            <person name="Degray S."/>
            <person name="Dodge S."/>
            <person name="Dooley K."/>
            <person name="Dorje P."/>
            <person name="Dorjee K."/>
            <person name="Dorris L."/>
            <person name="Duffey N."/>
            <person name="Dupes A."/>
            <person name="Elkins T."/>
            <person name="Engels R."/>
            <person name="Erickson J."/>
            <person name="Farina A."/>
            <person name="Faro S."/>
            <person name="Ferreira P."/>
            <person name="Fischer H."/>
            <person name="Fitzgerald M."/>
            <person name="Foley K."/>
            <person name="Gage D."/>
            <person name="Galagan J."/>
            <person name="Gearin G."/>
            <person name="Gnerre S."/>
            <person name="Gnirke A."/>
            <person name="Goyette A."/>
            <person name="Graham J."/>
            <person name="Grandbois E."/>
            <person name="Gyaltsen K."/>
            <person name="Hafez N."/>
            <person name="Hagopian D."/>
            <person name="Hagos B."/>
            <person name="Hall J."/>
            <person name="Hatcher B."/>
            <person name="Heller A."/>
            <person name="Higgins H."/>
            <person name="Honan T."/>
            <person name="Horn A."/>
            <person name="Houde N."/>
            <person name="Hughes L."/>
            <person name="Hulme W."/>
            <person name="Husby E."/>
            <person name="Iliev I."/>
            <person name="Jaffe D."/>
            <person name="Jones C."/>
            <person name="Kamal M."/>
            <person name="Kamat A."/>
            <person name="Kamvysselis M."/>
            <person name="Karlsson E."/>
            <person name="Kells C."/>
            <person name="Kieu A."/>
            <person name="Kisner P."/>
            <person name="Kodira C."/>
            <person name="Kulbokas E."/>
            <person name="Labutti K."/>
            <person name="Lama D."/>
            <person name="Landers T."/>
            <person name="Leger J."/>
            <person name="Levine S."/>
            <person name="Lewis D."/>
            <person name="Lewis T."/>
            <person name="Lindblad-toh K."/>
            <person name="Liu X."/>
            <person name="Lokyitsang T."/>
            <person name="Lokyitsang Y."/>
            <person name="Lucien O."/>
            <person name="Lui A."/>
            <person name="Ma L.J."/>
            <person name="Mabbitt R."/>
            <person name="Macdonald J."/>
            <person name="Maclean C."/>
            <person name="Major J."/>
            <person name="Manning J."/>
            <person name="Marabella R."/>
            <person name="Maru K."/>
            <person name="Matthews C."/>
            <person name="Mauceli E."/>
            <person name="Mccarthy M."/>
            <person name="Mcdonough S."/>
            <person name="Mcghee T."/>
            <person name="Meldrim J."/>
            <person name="Meneus L."/>
            <person name="Mesirov J."/>
            <person name="Mihalev A."/>
            <person name="Mihova T."/>
            <person name="Mikkelsen T."/>
            <person name="Mlenga V."/>
            <person name="Moru K."/>
            <person name="Mozes J."/>
            <person name="Mulrain L."/>
            <person name="Munson G."/>
            <person name="Naylor J."/>
            <person name="Newes C."/>
            <person name="Nguyen C."/>
            <person name="Nguyen N."/>
            <person name="Nguyen T."/>
            <person name="Nicol R."/>
            <person name="Nielsen C."/>
            <person name="Nizzari M."/>
            <person name="Norbu C."/>
            <person name="Norbu N."/>
            <person name="O'donnell P."/>
            <person name="Okoawo O."/>
            <person name="O'leary S."/>
            <person name="Omotosho B."/>
            <person name="O'neill K."/>
            <person name="Osman S."/>
            <person name="Parker S."/>
            <person name="Perrin D."/>
            <person name="Phunkhang P."/>
            <person name="Piqani B."/>
            <person name="Purcell S."/>
            <person name="Rachupka T."/>
            <person name="Ramasamy U."/>
            <person name="Rameau R."/>
            <person name="Ray V."/>
            <person name="Raymond C."/>
            <person name="Retta R."/>
            <person name="Richardson S."/>
            <person name="Rise C."/>
            <person name="Rodriguez J."/>
            <person name="Rogers J."/>
            <person name="Rogov P."/>
            <person name="Rutman M."/>
            <person name="Schupbach R."/>
            <person name="Seaman C."/>
            <person name="Settipalli S."/>
            <person name="Sharpe T."/>
            <person name="Sheridan J."/>
            <person name="Sherpa N."/>
            <person name="Shi J."/>
            <person name="Smirnov S."/>
            <person name="Smith C."/>
            <person name="Sougnez C."/>
            <person name="Spencer B."/>
            <person name="Stalker J."/>
            <person name="Stange-thomann N."/>
            <person name="Stavropoulos S."/>
            <person name="Stetson K."/>
            <person name="Stone C."/>
            <person name="Stone S."/>
            <person name="Stubbs M."/>
            <person name="Talamas J."/>
            <person name="Tchuinga P."/>
            <person name="Tenzing P."/>
            <person name="Tesfaye S."/>
            <person name="Theodore J."/>
            <person name="Thoulutsang Y."/>
            <person name="Topham K."/>
            <person name="Towey S."/>
            <person name="Tsamla T."/>
            <person name="Tsomo N."/>
            <person name="Vallee D."/>
            <person name="Vassiliev H."/>
            <person name="Venkataraman V."/>
            <person name="Vinson J."/>
            <person name="Vo A."/>
            <person name="Wade C."/>
            <person name="Wang S."/>
            <person name="Wangchuk T."/>
            <person name="Wangdi T."/>
            <person name="Whittaker C."/>
            <person name="Wilkinson J."/>
            <person name="Wu Y."/>
            <person name="Wyman D."/>
            <person name="Yadav S."/>
            <person name="Yang S."/>
            <person name="Yang X."/>
            <person name="Yeager S."/>
            <person name="Yee E."/>
            <person name="Young G."/>
            <person name="Zainoun J."/>
            <person name="Zembeck L."/>
            <person name="Zimmer A."/>
            <person name="Zody M."/>
            <person name="Lander E."/>
        </authorList>
    </citation>
    <scope>NUCLEOTIDE SEQUENCE [LARGE SCALE GENOMIC DNA]</scope>
</reference>
<keyword evidence="8" id="KW-1185">Reference proteome</keyword>
<dbReference type="GO" id="GO:0005730">
    <property type="term" value="C:nucleolus"/>
    <property type="evidence" value="ECO:0007669"/>
    <property type="project" value="TreeGrafter"/>
</dbReference>
<dbReference type="GO" id="GO:0008270">
    <property type="term" value="F:zinc ion binding"/>
    <property type="evidence" value="ECO:0007669"/>
    <property type="project" value="UniProtKB-KW"/>
</dbReference>
<dbReference type="GO" id="GO:0008988">
    <property type="term" value="F:rRNA (adenine-N6-)-methyltransferase activity"/>
    <property type="evidence" value="ECO:0007669"/>
    <property type="project" value="InterPro"/>
</dbReference>
<evidence type="ECO:0000256" key="5">
    <source>
        <dbReference type="PROSITE-ProRule" id="PRU00047"/>
    </source>
</evidence>
<dbReference type="FunCoup" id="H2Z4X4">
    <property type="interactions" value="61"/>
</dbReference>
<dbReference type="InterPro" id="IPR039846">
    <property type="entry name" value="ZCCHC4"/>
</dbReference>
<keyword evidence="2" id="KW-0963">Cytoplasm</keyword>
<evidence type="ECO:0000256" key="2">
    <source>
        <dbReference type="ARBA" id="ARBA00022490"/>
    </source>
</evidence>
<dbReference type="eggNOG" id="KOG4399">
    <property type="taxonomic scope" value="Eukaryota"/>
</dbReference>
<dbReference type="STRING" id="51511.ENSCSAVP00000012636"/>
<dbReference type="SMR" id="H2Z4X4"/>